<proteinExistence type="predicted"/>
<keyword evidence="2" id="KW-1185">Reference proteome</keyword>
<accession>A0A0K8NVQ4</accession>
<dbReference type="STRING" id="1547922.ISF6_4647"/>
<evidence type="ECO:0000313" key="1">
    <source>
        <dbReference type="EMBL" id="GAP34472.1"/>
    </source>
</evidence>
<gene>
    <name evidence="1" type="ORF">ISF6_4647</name>
</gene>
<dbReference type="Proteomes" id="UP000037660">
    <property type="component" value="Unassembled WGS sequence"/>
</dbReference>
<reference evidence="2" key="1">
    <citation type="submission" date="2015-07" db="EMBL/GenBank/DDBJ databases">
        <title>Discovery of a poly(ethylene terephthalate assimilation.</title>
        <authorList>
            <person name="Yoshida S."/>
            <person name="Hiraga K."/>
            <person name="Takehana T."/>
            <person name="Taniguchi I."/>
            <person name="Yamaji H."/>
            <person name="Maeda Y."/>
            <person name="Toyohara K."/>
            <person name="Miyamoto K."/>
            <person name="Kimura Y."/>
            <person name="Oda K."/>
        </authorList>
    </citation>
    <scope>NUCLEOTIDE SEQUENCE [LARGE SCALE GENOMIC DNA]</scope>
    <source>
        <strain evidence="2">NBRC 110686 / TISTR 2288 / 201-F6</strain>
    </source>
</reference>
<sequence length="318" mass="31398">MLRALVAALLVANLVFFAWTQGWLDAVTGVPARGEREPERLARQQNPERIQLLARGPGAASAPFVVPAPSAAASAGAADVAAAASAAASGAATAAAAGASSAVAGASAPSRPAGAAAPVTAAASAGARPAPAASAAPAPGTAPTVAAATAPSAPSATAASSAAAAPACLEAGPYAATELASAEALLKQRLAAGVRWTTRQVAGSSWMIYMGPYPDTEWLERKKAELGRIRGGIAYEDVQSPPELARGLSLGRFPTQAAANATLAQYRLRGIRTARVVSAGPGPAQSFLRVPAADAVTQSQLAALRPAGRTFTRCPAGG</sequence>
<organism evidence="1 2">
    <name type="scientific">Piscinibacter sakaiensis</name>
    <name type="common">Ideonella sakaiensis</name>
    <dbReference type="NCBI Taxonomy" id="1547922"/>
    <lineage>
        <taxon>Bacteria</taxon>
        <taxon>Pseudomonadati</taxon>
        <taxon>Pseudomonadota</taxon>
        <taxon>Betaproteobacteria</taxon>
        <taxon>Burkholderiales</taxon>
        <taxon>Sphaerotilaceae</taxon>
        <taxon>Piscinibacter</taxon>
    </lineage>
</organism>
<reference evidence="1 2" key="2">
    <citation type="journal article" date="2016" name="Science">
        <title>A bacterium that degrades and assimilates poly(ethylene terephthalate).</title>
        <authorList>
            <person name="Yoshida S."/>
            <person name="Hiraga K."/>
            <person name="Takehana T."/>
            <person name="Taniguchi I."/>
            <person name="Yamaji H."/>
            <person name="Maeda Y."/>
            <person name="Toyohara K."/>
            <person name="Miyamoto K."/>
            <person name="Kimura Y."/>
            <person name="Oda K."/>
        </authorList>
    </citation>
    <scope>NUCLEOTIDE SEQUENCE [LARGE SCALE GENOMIC DNA]</scope>
    <source>
        <strain evidence="2">NBRC 110686 / TISTR 2288 / 201-F6</strain>
    </source>
</reference>
<evidence type="ECO:0000313" key="2">
    <source>
        <dbReference type="Proteomes" id="UP000037660"/>
    </source>
</evidence>
<dbReference type="RefSeq" id="WP_054018586.1">
    <property type="nucleotide sequence ID" value="NZ_BBYR01000007.1"/>
</dbReference>
<comment type="caution">
    <text evidence="1">The sequence shown here is derived from an EMBL/GenBank/DDBJ whole genome shotgun (WGS) entry which is preliminary data.</text>
</comment>
<name>A0A0K8NVQ4_PISS1</name>
<dbReference type="AlphaFoldDB" id="A0A0K8NVQ4"/>
<dbReference type="OrthoDB" id="9153162at2"/>
<protein>
    <recommendedName>
        <fullName evidence="3">SPOR domain-containing protein</fullName>
    </recommendedName>
</protein>
<dbReference type="EMBL" id="BBYR01000007">
    <property type="protein sequence ID" value="GAP34472.1"/>
    <property type="molecule type" value="Genomic_DNA"/>
</dbReference>
<evidence type="ECO:0008006" key="3">
    <source>
        <dbReference type="Google" id="ProtNLM"/>
    </source>
</evidence>